<gene>
    <name evidence="9" type="ORF">JJB11_13220</name>
</gene>
<accession>A0A934WMV8</accession>
<dbReference type="PROSITE" id="PS50035">
    <property type="entry name" value="PLD"/>
    <property type="match status" value="1"/>
</dbReference>
<dbReference type="GO" id="GO:0006793">
    <property type="term" value="P:phosphorus metabolic process"/>
    <property type="evidence" value="ECO:0007669"/>
    <property type="project" value="UniProtKB-ARBA"/>
</dbReference>
<reference evidence="9" key="1">
    <citation type="journal article" date="2012" name="J. Microbiol. Biotechnol.">
        <title>Ramlibacter ginsenosidimutans sp. nov., with ginsenoside-converting activity.</title>
        <authorList>
            <person name="Wang L."/>
            <person name="An D.S."/>
            <person name="Kim S.G."/>
            <person name="Jin F.X."/>
            <person name="Kim S.C."/>
            <person name="Lee S.T."/>
            <person name="Im W.T."/>
        </authorList>
    </citation>
    <scope>NUCLEOTIDE SEQUENCE</scope>
    <source>
        <strain evidence="9">KACC 17527</strain>
    </source>
</reference>
<evidence type="ECO:0000256" key="5">
    <source>
        <dbReference type="ARBA" id="ARBA00022963"/>
    </source>
</evidence>
<proteinExistence type="inferred from homology"/>
<dbReference type="PANTHER" id="PTHR43856">
    <property type="entry name" value="CARDIOLIPIN HYDROLASE"/>
    <property type="match status" value="1"/>
</dbReference>
<dbReference type="AlphaFoldDB" id="A0A934WMV8"/>
<dbReference type="GO" id="GO:0016042">
    <property type="term" value="P:lipid catabolic process"/>
    <property type="evidence" value="ECO:0007669"/>
    <property type="project" value="UniProtKB-KW"/>
</dbReference>
<dbReference type="SMART" id="SM00155">
    <property type="entry name" value="PLDc"/>
    <property type="match status" value="1"/>
</dbReference>
<organism evidence="9 10">
    <name type="scientific">Ramlibacter ginsenosidimutans</name>
    <dbReference type="NCBI Taxonomy" id="502333"/>
    <lineage>
        <taxon>Bacteria</taxon>
        <taxon>Pseudomonadati</taxon>
        <taxon>Pseudomonadota</taxon>
        <taxon>Betaproteobacteria</taxon>
        <taxon>Burkholderiales</taxon>
        <taxon>Comamonadaceae</taxon>
        <taxon>Ramlibacter</taxon>
    </lineage>
</organism>
<dbReference type="InterPro" id="IPR001736">
    <property type="entry name" value="PLipase_D/transphosphatidylase"/>
</dbReference>
<evidence type="ECO:0000256" key="2">
    <source>
        <dbReference type="ARBA" id="ARBA00008664"/>
    </source>
</evidence>
<keyword evidence="10" id="KW-1185">Reference proteome</keyword>
<dbReference type="PANTHER" id="PTHR43856:SF1">
    <property type="entry name" value="MITOCHONDRIAL CARDIOLIPIN HYDROLASE"/>
    <property type="match status" value="1"/>
</dbReference>
<comment type="similarity">
    <text evidence="2">Belongs to the phospholipase D family.</text>
</comment>
<sequence>MSNSRNAPYDSAALPQDSVNLRTIRLAAVTSLVFGLAFGSGLALAKRKPKGLIEQIEQAVAEQHSYQVPAAGTVEVAFSPDEGSETLVLKVIASAHREIRMLSYSFTSPPVARALLAAKKRGVDIRIVADQKNNTSEDRSGKARAALSLLAEAGADVRLIGVYAIHHDKVLIVDGETVELGSFNYSDAAAHRNSENVLVNWKNPQLAKVYLEHFARNYRQATPFQQQY</sequence>
<dbReference type="CDD" id="cd09170">
    <property type="entry name" value="PLDc_Nuc"/>
    <property type="match status" value="1"/>
</dbReference>
<dbReference type="EMBL" id="JAEPWM010000005">
    <property type="protein sequence ID" value="MBK6007056.1"/>
    <property type="molecule type" value="Genomic_DNA"/>
</dbReference>
<evidence type="ECO:0000256" key="1">
    <source>
        <dbReference type="ARBA" id="ARBA00000798"/>
    </source>
</evidence>
<keyword evidence="7" id="KW-0472">Membrane</keyword>
<evidence type="ECO:0000313" key="9">
    <source>
        <dbReference type="EMBL" id="MBK6007056.1"/>
    </source>
</evidence>
<name>A0A934WMV8_9BURK</name>
<keyword evidence="7" id="KW-1133">Transmembrane helix</keyword>
<comment type="caution">
    <text evidence="9">The sequence shown here is derived from an EMBL/GenBank/DDBJ whole genome shotgun (WGS) entry which is preliminary data.</text>
</comment>
<evidence type="ECO:0000256" key="3">
    <source>
        <dbReference type="ARBA" id="ARBA00012027"/>
    </source>
</evidence>
<comment type="catalytic activity">
    <reaction evidence="1">
        <text>a 1,2-diacyl-sn-glycero-3-phosphocholine + H2O = a 1,2-diacyl-sn-glycero-3-phosphate + choline + H(+)</text>
        <dbReference type="Rhea" id="RHEA:14445"/>
        <dbReference type="ChEBI" id="CHEBI:15354"/>
        <dbReference type="ChEBI" id="CHEBI:15377"/>
        <dbReference type="ChEBI" id="CHEBI:15378"/>
        <dbReference type="ChEBI" id="CHEBI:57643"/>
        <dbReference type="ChEBI" id="CHEBI:58608"/>
        <dbReference type="EC" id="3.1.4.4"/>
    </reaction>
</comment>
<keyword evidence="5" id="KW-0442">Lipid degradation</keyword>
<keyword evidence="7" id="KW-0812">Transmembrane</keyword>
<feature type="domain" description="PLD phosphodiesterase" evidence="8">
    <location>
        <begin position="162"/>
        <end position="189"/>
    </location>
</feature>
<dbReference type="GO" id="GO:0004630">
    <property type="term" value="F:phospholipase D activity"/>
    <property type="evidence" value="ECO:0007669"/>
    <property type="project" value="UniProtKB-EC"/>
</dbReference>
<evidence type="ECO:0000259" key="8">
    <source>
        <dbReference type="PROSITE" id="PS50035"/>
    </source>
</evidence>
<dbReference type="Pfam" id="PF13091">
    <property type="entry name" value="PLDc_2"/>
    <property type="match status" value="1"/>
</dbReference>
<protein>
    <recommendedName>
        <fullName evidence="3">phospholipase D</fullName>
        <ecNumber evidence="3">3.1.4.4</ecNumber>
    </recommendedName>
</protein>
<dbReference type="Gene3D" id="3.30.870.10">
    <property type="entry name" value="Endonuclease Chain A"/>
    <property type="match status" value="1"/>
</dbReference>
<dbReference type="InterPro" id="IPR025202">
    <property type="entry name" value="PLD-like_dom"/>
</dbReference>
<dbReference type="SUPFAM" id="SSF56024">
    <property type="entry name" value="Phospholipase D/nuclease"/>
    <property type="match status" value="1"/>
</dbReference>
<dbReference type="Proteomes" id="UP000630528">
    <property type="component" value="Unassembled WGS sequence"/>
</dbReference>
<evidence type="ECO:0000256" key="6">
    <source>
        <dbReference type="ARBA" id="ARBA00023098"/>
    </source>
</evidence>
<evidence type="ECO:0000313" key="10">
    <source>
        <dbReference type="Proteomes" id="UP000630528"/>
    </source>
</evidence>
<keyword evidence="6" id="KW-0443">Lipid metabolism</keyword>
<evidence type="ECO:0000256" key="7">
    <source>
        <dbReference type="SAM" id="Phobius"/>
    </source>
</evidence>
<dbReference type="GO" id="GO:0016891">
    <property type="term" value="F:RNA endonuclease activity producing 5'-phosphomonoesters, hydrolytic mechanism"/>
    <property type="evidence" value="ECO:0007669"/>
    <property type="project" value="TreeGrafter"/>
</dbReference>
<keyword evidence="4" id="KW-0378">Hydrolase</keyword>
<dbReference type="EC" id="3.1.4.4" evidence="3"/>
<dbReference type="InterPro" id="IPR051406">
    <property type="entry name" value="PLD_domain"/>
</dbReference>
<reference evidence="9" key="2">
    <citation type="submission" date="2021-01" db="EMBL/GenBank/DDBJ databases">
        <authorList>
            <person name="Kang M."/>
        </authorList>
    </citation>
    <scope>NUCLEOTIDE SEQUENCE</scope>
    <source>
        <strain evidence="9">KACC 17527</strain>
    </source>
</reference>
<feature type="transmembrane region" description="Helical" evidence="7">
    <location>
        <begin position="24"/>
        <end position="45"/>
    </location>
</feature>
<evidence type="ECO:0000256" key="4">
    <source>
        <dbReference type="ARBA" id="ARBA00022801"/>
    </source>
</evidence>